<dbReference type="EnsemblPlants" id="KEH30876">
    <property type="protein sequence ID" value="KEH30876"/>
    <property type="gene ID" value="MTR_4g084930"/>
</dbReference>
<evidence type="ECO:0000313" key="6">
    <source>
        <dbReference type="EMBL" id="KEH30876.1"/>
    </source>
</evidence>
<name>A0A072UNE6_MEDTR</name>
<dbReference type="PANTHER" id="PTHR31791">
    <property type="entry name" value="FRIGIDA-LIKE PROTEIN 3-RELATED"/>
    <property type="match status" value="1"/>
</dbReference>
<sequence>MTGTIVGQTLVIFQPNSELPRSLSLKNWRVKTKKIYFVQNLIRKKQHIEAVRFICAYNVANKNQSVDLLQEHVQSAKVTYESKCKTTNSIEIKGNTREEIASLGTVLRCISDYNIERADLLNEIQGRIIDLKRKRQVASCIGISQMN</sequence>
<proteinExistence type="inferred from homology"/>
<comment type="similarity">
    <text evidence="1 5">Belongs to the Frigida family.</text>
</comment>
<evidence type="ECO:0000313" key="7">
    <source>
        <dbReference type="EnsemblPlants" id="KEH30876"/>
    </source>
</evidence>
<evidence type="ECO:0000256" key="2">
    <source>
        <dbReference type="ARBA" id="ARBA00022473"/>
    </source>
</evidence>
<accession>A0A072UNE6</accession>
<dbReference type="PANTHER" id="PTHR31791:SF37">
    <property type="entry name" value="A_TM021B04.7 PROTEIN"/>
    <property type="match status" value="1"/>
</dbReference>
<dbReference type="Pfam" id="PF07899">
    <property type="entry name" value="Frigida"/>
    <property type="match status" value="1"/>
</dbReference>
<protein>
    <recommendedName>
        <fullName evidence="5">FRIGIDA-like protein</fullName>
    </recommendedName>
</protein>
<dbReference type="GO" id="GO:0030154">
    <property type="term" value="P:cell differentiation"/>
    <property type="evidence" value="ECO:0007669"/>
    <property type="project" value="UniProtKB-KW"/>
</dbReference>
<dbReference type="AlphaFoldDB" id="A0A072UNE6"/>
<reference evidence="6 8" key="1">
    <citation type="journal article" date="2011" name="Nature">
        <title>The Medicago genome provides insight into the evolution of rhizobial symbioses.</title>
        <authorList>
            <person name="Young N.D."/>
            <person name="Debelle F."/>
            <person name="Oldroyd G.E."/>
            <person name="Geurts R."/>
            <person name="Cannon S.B."/>
            <person name="Udvardi M.K."/>
            <person name="Benedito V.A."/>
            <person name="Mayer K.F."/>
            <person name="Gouzy J."/>
            <person name="Schoof H."/>
            <person name="Van de Peer Y."/>
            <person name="Proost S."/>
            <person name="Cook D.R."/>
            <person name="Meyers B.C."/>
            <person name="Spannagl M."/>
            <person name="Cheung F."/>
            <person name="De Mita S."/>
            <person name="Krishnakumar V."/>
            <person name="Gundlach H."/>
            <person name="Zhou S."/>
            <person name="Mudge J."/>
            <person name="Bharti A.K."/>
            <person name="Murray J.D."/>
            <person name="Naoumkina M.A."/>
            <person name="Rosen B."/>
            <person name="Silverstein K.A."/>
            <person name="Tang H."/>
            <person name="Rombauts S."/>
            <person name="Zhao P.X."/>
            <person name="Zhou P."/>
            <person name="Barbe V."/>
            <person name="Bardou P."/>
            <person name="Bechner M."/>
            <person name="Bellec A."/>
            <person name="Berger A."/>
            <person name="Berges H."/>
            <person name="Bidwell S."/>
            <person name="Bisseling T."/>
            <person name="Choisne N."/>
            <person name="Couloux A."/>
            <person name="Denny R."/>
            <person name="Deshpande S."/>
            <person name="Dai X."/>
            <person name="Doyle J.J."/>
            <person name="Dudez A.M."/>
            <person name="Farmer A.D."/>
            <person name="Fouteau S."/>
            <person name="Franken C."/>
            <person name="Gibelin C."/>
            <person name="Gish J."/>
            <person name="Goldstein S."/>
            <person name="Gonzalez A.J."/>
            <person name="Green P.J."/>
            <person name="Hallab A."/>
            <person name="Hartog M."/>
            <person name="Hua A."/>
            <person name="Humphray S.J."/>
            <person name="Jeong D.H."/>
            <person name="Jing Y."/>
            <person name="Jocker A."/>
            <person name="Kenton S.M."/>
            <person name="Kim D.J."/>
            <person name="Klee K."/>
            <person name="Lai H."/>
            <person name="Lang C."/>
            <person name="Lin S."/>
            <person name="Macmil S.L."/>
            <person name="Magdelenat G."/>
            <person name="Matthews L."/>
            <person name="McCorrison J."/>
            <person name="Monaghan E.L."/>
            <person name="Mun J.H."/>
            <person name="Najar F.Z."/>
            <person name="Nicholson C."/>
            <person name="Noirot C."/>
            <person name="O'Bleness M."/>
            <person name="Paule C.R."/>
            <person name="Poulain J."/>
            <person name="Prion F."/>
            <person name="Qin B."/>
            <person name="Qu C."/>
            <person name="Retzel E.F."/>
            <person name="Riddle C."/>
            <person name="Sallet E."/>
            <person name="Samain S."/>
            <person name="Samson N."/>
            <person name="Sanders I."/>
            <person name="Saurat O."/>
            <person name="Scarpelli C."/>
            <person name="Schiex T."/>
            <person name="Segurens B."/>
            <person name="Severin A.J."/>
            <person name="Sherrier D.J."/>
            <person name="Shi R."/>
            <person name="Sims S."/>
            <person name="Singer S.R."/>
            <person name="Sinharoy S."/>
            <person name="Sterck L."/>
            <person name="Viollet A."/>
            <person name="Wang B.B."/>
            <person name="Wang K."/>
            <person name="Wang M."/>
            <person name="Wang X."/>
            <person name="Warfsmann J."/>
            <person name="Weissenbach J."/>
            <person name="White D.D."/>
            <person name="White J.D."/>
            <person name="Wiley G.B."/>
            <person name="Wincker P."/>
            <person name="Xing Y."/>
            <person name="Yang L."/>
            <person name="Yao Z."/>
            <person name="Ying F."/>
            <person name="Zhai J."/>
            <person name="Zhou L."/>
            <person name="Zuber A."/>
            <person name="Denarie J."/>
            <person name="Dixon R.A."/>
            <person name="May G.D."/>
            <person name="Schwartz D.C."/>
            <person name="Rogers J."/>
            <person name="Quetier F."/>
            <person name="Town C.D."/>
            <person name="Roe B.A."/>
        </authorList>
    </citation>
    <scope>NUCLEOTIDE SEQUENCE [LARGE SCALE GENOMIC DNA]</scope>
    <source>
        <strain evidence="6">A17</strain>
        <strain evidence="7 8">cv. Jemalong A17</strain>
    </source>
</reference>
<keyword evidence="4 5" id="KW-0287">Flowering</keyword>
<dbReference type="EMBL" id="CM001220">
    <property type="protein sequence ID" value="KEH30876.1"/>
    <property type="molecule type" value="Genomic_DNA"/>
</dbReference>
<reference evidence="6 8" key="2">
    <citation type="journal article" date="2014" name="BMC Genomics">
        <title>An improved genome release (version Mt4.0) for the model legume Medicago truncatula.</title>
        <authorList>
            <person name="Tang H."/>
            <person name="Krishnakumar V."/>
            <person name="Bidwell S."/>
            <person name="Rosen B."/>
            <person name="Chan A."/>
            <person name="Zhou S."/>
            <person name="Gentzbittel L."/>
            <person name="Childs K.L."/>
            <person name="Yandell M."/>
            <person name="Gundlach H."/>
            <person name="Mayer K.F."/>
            <person name="Schwartz D.C."/>
            <person name="Town C.D."/>
        </authorList>
    </citation>
    <scope>GENOME REANNOTATION</scope>
    <source>
        <strain evidence="6">A17</strain>
        <strain evidence="7 8">cv. Jemalong A17</strain>
    </source>
</reference>
<dbReference type="GO" id="GO:0009908">
    <property type="term" value="P:flower development"/>
    <property type="evidence" value="ECO:0007669"/>
    <property type="project" value="UniProtKB-KW"/>
</dbReference>
<dbReference type="InterPro" id="IPR012474">
    <property type="entry name" value="Frigida"/>
</dbReference>
<dbReference type="Proteomes" id="UP000002051">
    <property type="component" value="Chromosome 4"/>
</dbReference>
<evidence type="ECO:0000256" key="5">
    <source>
        <dbReference type="RuleBase" id="RU364012"/>
    </source>
</evidence>
<dbReference type="HOGENOM" id="CLU_1770814_0_0_1"/>
<evidence type="ECO:0000256" key="1">
    <source>
        <dbReference type="ARBA" id="ARBA00008956"/>
    </source>
</evidence>
<evidence type="ECO:0000313" key="8">
    <source>
        <dbReference type="Proteomes" id="UP000002051"/>
    </source>
</evidence>
<keyword evidence="3 5" id="KW-0221">Differentiation</keyword>
<reference evidence="7" key="3">
    <citation type="submission" date="2015-04" db="UniProtKB">
        <authorList>
            <consortium name="EnsemblPlants"/>
        </authorList>
    </citation>
    <scope>IDENTIFICATION</scope>
    <source>
        <strain evidence="7">cv. Jemalong A17</strain>
    </source>
</reference>
<gene>
    <name evidence="6" type="ordered locus">MTR_4g084930</name>
</gene>
<keyword evidence="8" id="KW-1185">Reference proteome</keyword>
<evidence type="ECO:0000256" key="3">
    <source>
        <dbReference type="ARBA" id="ARBA00022782"/>
    </source>
</evidence>
<organism evidence="6 8">
    <name type="scientific">Medicago truncatula</name>
    <name type="common">Barrel medic</name>
    <name type="synonym">Medicago tribuloides</name>
    <dbReference type="NCBI Taxonomy" id="3880"/>
    <lineage>
        <taxon>Eukaryota</taxon>
        <taxon>Viridiplantae</taxon>
        <taxon>Streptophyta</taxon>
        <taxon>Embryophyta</taxon>
        <taxon>Tracheophyta</taxon>
        <taxon>Spermatophyta</taxon>
        <taxon>Magnoliopsida</taxon>
        <taxon>eudicotyledons</taxon>
        <taxon>Gunneridae</taxon>
        <taxon>Pentapetalae</taxon>
        <taxon>rosids</taxon>
        <taxon>fabids</taxon>
        <taxon>Fabales</taxon>
        <taxon>Fabaceae</taxon>
        <taxon>Papilionoideae</taxon>
        <taxon>50 kb inversion clade</taxon>
        <taxon>NPAAA clade</taxon>
        <taxon>Hologalegina</taxon>
        <taxon>IRL clade</taxon>
        <taxon>Trifolieae</taxon>
        <taxon>Medicago</taxon>
    </lineage>
</organism>
<keyword evidence="2 5" id="KW-0217">Developmental protein</keyword>
<evidence type="ECO:0000256" key="4">
    <source>
        <dbReference type="ARBA" id="ARBA00023089"/>
    </source>
</evidence>